<keyword evidence="10" id="KW-0479">Metal-binding</keyword>
<dbReference type="PROSITE" id="PS51918">
    <property type="entry name" value="RADICAL_SAM"/>
    <property type="match status" value="1"/>
</dbReference>
<accession>A0A9D1PTF9</accession>
<proteinExistence type="inferred from homology"/>
<keyword evidence="13" id="KW-1015">Disulfide bond</keyword>
<evidence type="ECO:0000313" key="17">
    <source>
        <dbReference type="Proteomes" id="UP000823936"/>
    </source>
</evidence>
<evidence type="ECO:0000256" key="13">
    <source>
        <dbReference type="ARBA" id="ARBA00023157"/>
    </source>
</evidence>
<evidence type="ECO:0000256" key="5">
    <source>
        <dbReference type="ARBA" id="ARBA00022490"/>
    </source>
</evidence>
<dbReference type="GO" id="GO:0030488">
    <property type="term" value="P:tRNA methylation"/>
    <property type="evidence" value="ECO:0007669"/>
    <property type="project" value="InterPro"/>
</dbReference>
<dbReference type="GO" id="GO:0005737">
    <property type="term" value="C:cytoplasm"/>
    <property type="evidence" value="ECO:0007669"/>
    <property type="project" value="UniProtKB-SubCell"/>
</dbReference>
<keyword evidence="7 16" id="KW-0489">Methyltransferase</keyword>
<evidence type="ECO:0000256" key="12">
    <source>
        <dbReference type="ARBA" id="ARBA00023014"/>
    </source>
</evidence>
<evidence type="ECO:0000256" key="10">
    <source>
        <dbReference type="ARBA" id="ARBA00022723"/>
    </source>
</evidence>
<comment type="cofactor">
    <cofactor evidence="1">
        <name>[4Fe-4S] cluster</name>
        <dbReference type="ChEBI" id="CHEBI:49883"/>
    </cofactor>
</comment>
<organism evidence="16 17">
    <name type="scientific">Candidatus Ornithospirochaeta avicola</name>
    <dbReference type="NCBI Taxonomy" id="2840896"/>
    <lineage>
        <taxon>Bacteria</taxon>
        <taxon>Pseudomonadati</taxon>
        <taxon>Spirochaetota</taxon>
        <taxon>Spirochaetia</taxon>
        <taxon>Spirochaetales</taxon>
        <taxon>Spirochaetaceae</taxon>
        <taxon>Spirochaetaceae incertae sedis</taxon>
        <taxon>Candidatus Ornithospirochaeta</taxon>
    </lineage>
</organism>
<dbReference type="Proteomes" id="UP000823936">
    <property type="component" value="Unassembled WGS sequence"/>
</dbReference>
<sequence>MRRLHIFMKTSLFCKSNDEISRILDLEKPFYARIVKENLIKGITDFEKMTSLPKAVRERLKGSALSTSVQEKMESESAVKLLLRLSDGELIECVRLSDGKDRYTACLSSQVGCAMGCSFCKTGTMGLRRNLREDEIVEQFAQLEMLGERISHIVFMGMGEPLNNLSAVLQAIEYIHKEENYNISLRRITISTCGIVPGIRELSEVNLPIKLAVSLVSANDSIRSRIMKVNRVYGLSELKKALISFQKRGNKRITLEYCMLSGVNTDKESAAELKKFISGMDALVNLIEWNEIDTLDYKTPSRDEVSSFTDELKRLRINYTIRRSKGRDSSSACGMLATSSQSQIS</sequence>
<dbReference type="PANTHER" id="PTHR30544">
    <property type="entry name" value="23S RRNA METHYLTRANSFERASE"/>
    <property type="match status" value="1"/>
</dbReference>
<evidence type="ECO:0000313" key="16">
    <source>
        <dbReference type="EMBL" id="HIV99213.1"/>
    </source>
</evidence>
<reference evidence="16" key="1">
    <citation type="journal article" date="2021" name="PeerJ">
        <title>Extensive microbial diversity within the chicken gut microbiome revealed by metagenomics and culture.</title>
        <authorList>
            <person name="Gilroy R."/>
            <person name="Ravi A."/>
            <person name="Getino M."/>
            <person name="Pursley I."/>
            <person name="Horton D.L."/>
            <person name="Alikhan N.F."/>
            <person name="Baker D."/>
            <person name="Gharbi K."/>
            <person name="Hall N."/>
            <person name="Watson M."/>
            <person name="Adriaenssens E.M."/>
            <person name="Foster-Nyarko E."/>
            <person name="Jarju S."/>
            <person name="Secka A."/>
            <person name="Antonio M."/>
            <person name="Oren A."/>
            <person name="Chaudhuri R.R."/>
            <person name="La Ragione R."/>
            <person name="Hildebrand F."/>
            <person name="Pallen M.J."/>
        </authorList>
    </citation>
    <scope>NUCLEOTIDE SEQUENCE</scope>
    <source>
        <strain evidence="16">Gambia11-129</strain>
    </source>
</reference>
<evidence type="ECO:0000256" key="2">
    <source>
        <dbReference type="ARBA" id="ARBA00004496"/>
    </source>
</evidence>
<dbReference type="Gene3D" id="3.20.20.70">
    <property type="entry name" value="Aldolase class I"/>
    <property type="match status" value="1"/>
</dbReference>
<dbReference type="EC" id="2.1.1.192" evidence="16"/>
<dbReference type="GO" id="GO:0051539">
    <property type="term" value="F:4 iron, 4 sulfur cluster binding"/>
    <property type="evidence" value="ECO:0007669"/>
    <property type="project" value="UniProtKB-KW"/>
</dbReference>
<feature type="compositionally biased region" description="Polar residues" evidence="14">
    <location>
        <begin position="329"/>
        <end position="345"/>
    </location>
</feature>
<dbReference type="Pfam" id="PF04055">
    <property type="entry name" value="Radical_SAM"/>
    <property type="match status" value="1"/>
</dbReference>
<dbReference type="SFLD" id="SFLDS00029">
    <property type="entry name" value="Radical_SAM"/>
    <property type="match status" value="1"/>
</dbReference>
<dbReference type="InterPro" id="IPR040072">
    <property type="entry name" value="Methyltransferase_A"/>
</dbReference>
<evidence type="ECO:0000256" key="3">
    <source>
        <dbReference type="ARBA" id="ARBA00007544"/>
    </source>
</evidence>
<comment type="subcellular location">
    <subcellularLocation>
        <location evidence="2">Cytoplasm</location>
    </subcellularLocation>
</comment>
<feature type="domain" description="Radical SAM core" evidence="15">
    <location>
        <begin position="99"/>
        <end position="328"/>
    </location>
</feature>
<dbReference type="GO" id="GO:0070475">
    <property type="term" value="P:rRNA base methylation"/>
    <property type="evidence" value="ECO:0007669"/>
    <property type="project" value="InterPro"/>
</dbReference>
<comment type="caution">
    <text evidence="16">The sequence shown here is derived from an EMBL/GenBank/DDBJ whole genome shotgun (WGS) entry which is preliminary data.</text>
</comment>
<dbReference type="InterPro" id="IPR027492">
    <property type="entry name" value="RNA_MTrfase_RlmN"/>
</dbReference>
<dbReference type="NCBIfam" id="TIGR00048">
    <property type="entry name" value="rRNA_mod_RlmN"/>
    <property type="match status" value="1"/>
</dbReference>
<dbReference type="PIRSF" id="PIRSF006004">
    <property type="entry name" value="CHP00048"/>
    <property type="match status" value="1"/>
</dbReference>
<evidence type="ECO:0000256" key="11">
    <source>
        <dbReference type="ARBA" id="ARBA00023004"/>
    </source>
</evidence>
<evidence type="ECO:0000259" key="15">
    <source>
        <dbReference type="PROSITE" id="PS51918"/>
    </source>
</evidence>
<evidence type="ECO:0000256" key="8">
    <source>
        <dbReference type="ARBA" id="ARBA00022679"/>
    </source>
</evidence>
<dbReference type="SUPFAM" id="SSF102114">
    <property type="entry name" value="Radical SAM enzymes"/>
    <property type="match status" value="1"/>
</dbReference>
<evidence type="ECO:0000256" key="9">
    <source>
        <dbReference type="ARBA" id="ARBA00022691"/>
    </source>
</evidence>
<dbReference type="CDD" id="cd01335">
    <property type="entry name" value="Radical_SAM"/>
    <property type="match status" value="1"/>
</dbReference>
<gene>
    <name evidence="16" type="primary">rlmN</name>
    <name evidence="16" type="ORF">IAB12_05515</name>
</gene>
<evidence type="ECO:0000256" key="1">
    <source>
        <dbReference type="ARBA" id="ARBA00001966"/>
    </source>
</evidence>
<dbReference type="PANTHER" id="PTHR30544:SF5">
    <property type="entry name" value="RADICAL SAM CORE DOMAIN-CONTAINING PROTEIN"/>
    <property type="match status" value="1"/>
</dbReference>
<feature type="region of interest" description="Disordered" evidence="14">
    <location>
        <begin position="326"/>
        <end position="345"/>
    </location>
</feature>
<dbReference type="InterPro" id="IPR007197">
    <property type="entry name" value="rSAM"/>
</dbReference>
<evidence type="ECO:0000256" key="7">
    <source>
        <dbReference type="ARBA" id="ARBA00022603"/>
    </source>
</evidence>
<dbReference type="AlphaFoldDB" id="A0A9D1PTF9"/>
<dbReference type="InterPro" id="IPR004383">
    <property type="entry name" value="rRNA_lsu_MTrfase_RlmN/Cfr"/>
</dbReference>
<comment type="similarity">
    <text evidence="3">Belongs to the radical SAM superfamily. RlmN family.</text>
</comment>
<evidence type="ECO:0000256" key="14">
    <source>
        <dbReference type="SAM" id="MobiDB-lite"/>
    </source>
</evidence>
<dbReference type="EMBL" id="DXHU01000020">
    <property type="protein sequence ID" value="HIV99213.1"/>
    <property type="molecule type" value="Genomic_DNA"/>
</dbReference>
<dbReference type="GO" id="GO:0008173">
    <property type="term" value="F:RNA methyltransferase activity"/>
    <property type="evidence" value="ECO:0007669"/>
    <property type="project" value="InterPro"/>
</dbReference>
<name>A0A9D1PTF9_9SPIO</name>
<keyword evidence="12" id="KW-0411">Iron-sulfur</keyword>
<keyword evidence="11" id="KW-0408">Iron</keyword>
<dbReference type="SFLD" id="SFLDF00275">
    <property type="entry name" value="adenosine_C2_methyltransferase"/>
    <property type="match status" value="1"/>
</dbReference>
<protein>
    <submittedName>
        <fullName evidence="16">23S rRNA (Adenine(2503)-C(2))-methyltransferase RlmN</fullName>
        <ecNumber evidence="16">2.1.1.192</ecNumber>
    </submittedName>
</protein>
<reference evidence="16" key="2">
    <citation type="submission" date="2021-04" db="EMBL/GenBank/DDBJ databases">
        <authorList>
            <person name="Gilroy R."/>
        </authorList>
    </citation>
    <scope>NUCLEOTIDE SEQUENCE</scope>
    <source>
        <strain evidence="16">Gambia11-129</strain>
    </source>
</reference>
<keyword evidence="6" id="KW-0698">rRNA processing</keyword>
<evidence type="ECO:0000256" key="4">
    <source>
        <dbReference type="ARBA" id="ARBA00022485"/>
    </source>
</evidence>
<evidence type="ECO:0000256" key="6">
    <source>
        <dbReference type="ARBA" id="ARBA00022552"/>
    </source>
</evidence>
<keyword evidence="4" id="KW-0004">4Fe-4S</keyword>
<dbReference type="GO" id="GO:0046872">
    <property type="term" value="F:metal ion binding"/>
    <property type="evidence" value="ECO:0007669"/>
    <property type="project" value="UniProtKB-KW"/>
</dbReference>
<dbReference type="InterPro" id="IPR058240">
    <property type="entry name" value="rSAM_sf"/>
</dbReference>
<dbReference type="InterPro" id="IPR013785">
    <property type="entry name" value="Aldolase_TIM"/>
</dbReference>
<keyword evidence="9" id="KW-0949">S-adenosyl-L-methionine</keyword>
<keyword evidence="5" id="KW-0963">Cytoplasm</keyword>
<dbReference type="SFLD" id="SFLDG01062">
    <property type="entry name" value="methyltransferase_(Class_A)"/>
    <property type="match status" value="1"/>
</dbReference>
<keyword evidence="8 16" id="KW-0808">Transferase</keyword>